<dbReference type="PANTHER" id="PTHR46410">
    <property type="entry name" value="AT-RICH INTERACTIVE DOMAIN-CONTAINING PROTEIN 2"/>
    <property type="match status" value="1"/>
</dbReference>
<dbReference type="PANTHER" id="PTHR46410:SF26">
    <property type="entry name" value="BULB-TYPE LECTIN DOMAIN-CONTAINING PROTEIN-RELATED"/>
    <property type="match status" value="1"/>
</dbReference>
<name>A0A9K3JS53_HELAN</name>
<proteinExistence type="predicted"/>
<reference evidence="1" key="1">
    <citation type="journal article" date="2017" name="Nature">
        <title>The sunflower genome provides insights into oil metabolism, flowering and Asterid evolution.</title>
        <authorList>
            <person name="Badouin H."/>
            <person name="Gouzy J."/>
            <person name="Grassa C.J."/>
            <person name="Murat F."/>
            <person name="Staton S.E."/>
            <person name="Cottret L."/>
            <person name="Lelandais-Briere C."/>
            <person name="Owens G.L."/>
            <person name="Carrere S."/>
            <person name="Mayjonade B."/>
            <person name="Legrand L."/>
            <person name="Gill N."/>
            <person name="Kane N.C."/>
            <person name="Bowers J.E."/>
            <person name="Hubner S."/>
            <person name="Bellec A."/>
            <person name="Berard A."/>
            <person name="Berges H."/>
            <person name="Blanchet N."/>
            <person name="Boniface M.C."/>
            <person name="Brunel D."/>
            <person name="Catrice O."/>
            <person name="Chaidir N."/>
            <person name="Claudel C."/>
            <person name="Donnadieu C."/>
            <person name="Faraut T."/>
            <person name="Fievet G."/>
            <person name="Helmstetter N."/>
            <person name="King M."/>
            <person name="Knapp S.J."/>
            <person name="Lai Z."/>
            <person name="Le Paslier M.C."/>
            <person name="Lippi Y."/>
            <person name="Lorenzon L."/>
            <person name="Mandel J.R."/>
            <person name="Marage G."/>
            <person name="Marchand G."/>
            <person name="Marquand E."/>
            <person name="Bret-Mestries E."/>
            <person name="Morien E."/>
            <person name="Nambeesan S."/>
            <person name="Nguyen T."/>
            <person name="Pegot-Espagnet P."/>
            <person name="Pouilly N."/>
            <person name="Raftis F."/>
            <person name="Sallet E."/>
            <person name="Schiex T."/>
            <person name="Thomas J."/>
            <person name="Vandecasteele C."/>
            <person name="Vares D."/>
            <person name="Vear F."/>
            <person name="Vautrin S."/>
            <person name="Crespi M."/>
            <person name="Mangin B."/>
            <person name="Burke J.M."/>
            <person name="Salse J."/>
            <person name="Munos S."/>
            <person name="Vincourt P."/>
            <person name="Rieseberg L.H."/>
            <person name="Langlade N.B."/>
        </authorList>
    </citation>
    <scope>NUCLEOTIDE SEQUENCE</scope>
    <source>
        <tissue evidence="1">Leaves</tissue>
    </source>
</reference>
<dbReference type="Proteomes" id="UP000215914">
    <property type="component" value="Unassembled WGS sequence"/>
</dbReference>
<evidence type="ECO:0000313" key="1">
    <source>
        <dbReference type="EMBL" id="KAF5819978.1"/>
    </source>
</evidence>
<organism evidence="1 2">
    <name type="scientific">Helianthus annuus</name>
    <name type="common">Common sunflower</name>
    <dbReference type="NCBI Taxonomy" id="4232"/>
    <lineage>
        <taxon>Eukaryota</taxon>
        <taxon>Viridiplantae</taxon>
        <taxon>Streptophyta</taxon>
        <taxon>Embryophyta</taxon>
        <taxon>Tracheophyta</taxon>
        <taxon>Spermatophyta</taxon>
        <taxon>Magnoliopsida</taxon>
        <taxon>eudicotyledons</taxon>
        <taxon>Gunneridae</taxon>
        <taxon>Pentapetalae</taxon>
        <taxon>asterids</taxon>
        <taxon>campanulids</taxon>
        <taxon>Asterales</taxon>
        <taxon>Asteraceae</taxon>
        <taxon>Asteroideae</taxon>
        <taxon>Heliantheae alliance</taxon>
        <taxon>Heliantheae</taxon>
        <taxon>Helianthus</taxon>
    </lineage>
</organism>
<accession>A0A9K3JS53</accession>
<evidence type="ECO:0000313" key="2">
    <source>
        <dbReference type="Proteomes" id="UP000215914"/>
    </source>
</evidence>
<dbReference type="AlphaFoldDB" id="A0A9K3JS53"/>
<dbReference type="Gramene" id="mRNA:HanXRQr2_Chr02g0083731">
    <property type="protein sequence ID" value="CDS:HanXRQr2_Chr02g0083731.1"/>
    <property type="gene ID" value="HanXRQr2_Chr02g0083731"/>
</dbReference>
<dbReference type="EMBL" id="MNCJ02000317">
    <property type="protein sequence ID" value="KAF5819978.1"/>
    <property type="molecule type" value="Genomic_DNA"/>
</dbReference>
<protein>
    <submittedName>
        <fullName evidence="1">Uncharacterized protein</fullName>
    </submittedName>
</protein>
<keyword evidence="2" id="KW-1185">Reference proteome</keyword>
<reference evidence="1" key="2">
    <citation type="submission" date="2020-06" db="EMBL/GenBank/DDBJ databases">
        <title>Helianthus annuus Genome sequencing and assembly Release 2.</title>
        <authorList>
            <person name="Gouzy J."/>
            <person name="Langlade N."/>
            <person name="Munos S."/>
        </authorList>
    </citation>
    <scope>NUCLEOTIDE SEQUENCE</scope>
    <source>
        <tissue evidence="1">Leaves</tissue>
    </source>
</reference>
<comment type="caution">
    <text evidence="1">The sequence shown here is derived from an EMBL/GenBank/DDBJ whole genome shotgun (WGS) entry which is preliminary data.</text>
</comment>
<gene>
    <name evidence="1" type="ORF">HanXRQr2_Chr02g0083731</name>
</gene>
<sequence length="214" mass="25364">MVTTSDSCILKKMFGNRARGIDIYEDKCEEELEQEYLDKFYENSDVENGFLDEKAKWQEYVEDYYEKEFEIERQRQKKKYEEGTSGAKKDEIVYSKKAKLGFMAYMDGLEENQLESRDVIQKKAMLIAQNEEDMTENDMIIESCLDWFDLILLYEELVGHEIFYEASMEEIITWFVTCFLGICKESKMPQTSLNEKLVNLVTLYEVVKECKQEA</sequence>